<dbReference type="InterPro" id="IPR052337">
    <property type="entry name" value="SAT4-like"/>
</dbReference>
<dbReference type="Pfam" id="PF20684">
    <property type="entry name" value="Fung_rhodopsin"/>
    <property type="match status" value="1"/>
</dbReference>
<dbReference type="InterPro" id="IPR008427">
    <property type="entry name" value="Extracellular_membr_CFEM_dom"/>
</dbReference>
<keyword evidence="7 15" id="KW-0812">Transmembrane</keyword>
<keyword evidence="9 15" id="KW-1133">Transmembrane helix</keyword>
<keyword evidence="12" id="KW-0449">Lipoprotein</keyword>
<evidence type="ECO:0000256" key="1">
    <source>
        <dbReference type="ARBA" id="ARBA00004141"/>
    </source>
</evidence>
<evidence type="ECO:0000259" key="17">
    <source>
        <dbReference type="SMART" id="SM00747"/>
    </source>
</evidence>
<dbReference type="InterPro" id="IPR049326">
    <property type="entry name" value="Rhodopsin_dom_fungi"/>
</dbReference>
<evidence type="ECO:0000256" key="7">
    <source>
        <dbReference type="ARBA" id="ARBA00022692"/>
    </source>
</evidence>
<feature type="domain" description="CFEM" evidence="17">
    <location>
        <begin position="31"/>
        <end position="100"/>
    </location>
</feature>
<reference evidence="19" key="1">
    <citation type="submission" date="2018-05" db="EMBL/GenBank/DDBJ databases">
        <title>Draft genome sequence of Stemphylium lycopersici strain CIDEFI 213.</title>
        <authorList>
            <person name="Medina R."/>
            <person name="Franco M.E.E."/>
            <person name="Lucentini C.G."/>
            <person name="Saparrat M.C.N."/>
            <person name="Balatti P.A."/>
        </authorList>
    </citation>
    <scope>NUCLEOTIDE SEQUENCE [LARGE SCALE GENOMIC DNA]</scope>
    <source>
        <strain evidence="19">CIDEFI 213</strain>
    </source>
</reference>
<feature type="chain" id="PRO_5017082257" evidence="16">
    <location>
        <begin position="21"/>
        <end position="524"/>
    </location>
</feature>
<evidence type="ECO:0000256" key="5">
    <source>
        <dbReference type="ARBA" id="ARBA00022525"/>
    </source>
</evidence>
<feature type="transmembrane region" description="Helical" evidence="15">
    <location>
        <begin position="187"/>
        <end position="211"/>
    </location>
</feature>
<evidence type="ECO:0000313" key="19">
    <source>
        <dbReference type="Proteomes" id="UP000249619"/>
    </source>
</evidence>
<evidence type="ECO:0000256" key="12">
    <source>
        <dbReference type="ARBA" id="ARBA00023288"/>
    </source>
</evidence>
<keyword evidence="6" id="KW-0336">GPI-anchor</keyword>
<evidence type="ECO:0000256" key="9">
    <source>
        <dbReference type="ARBA" id="ARBA00022989"/>
    </source>
</evidence>
<evidence type="ECO:0000313" key="18">
    <source>
        <dbReference type="EMBL" id="RAR05057.1"/>
    </source>
</evidence>
<keyword evidence="19" id="KW-1185">Reference proteome</keyword>
<dbReference type="EMBL" id="QGDH01000140">
    <property type="protein sequence ID" value="RAR05057.1"/>
    <property type="molecule type" value="Genomic_DNA"/>
</dbReference>
<keyword evidence="11" id="KW-1015">Disulfide bond</keyword>
<name>A0A364MVQ1_STELY</name>
<evidence type="ECO:0000256" key="15">
    <source>
        <dbReference type="SAM" id="Phobius"/>
    </source>
</evidence>
<evidence type="ECO:0000256" key="3">
    <source>
        <dbReference type="ARBA" id="ARBA00004613"/>
    </source>
</evidence>
<organism evidence="18 19">
    <name type="scientific">Stemphylium lycopersici</name>
    <name type="common">Tomato gray leaf spot disease fungus</name>
    <name type="synonym">Thyrospora lycopersici</name>
    <dbReference type="NCBI Taxonomy" id="183478"/>
    <lineage>
        <taxon>Eukaryota</taxon>
        <taxon>Fungi</taxon>
        <taxon>Dikarya</taxon>
        <taxon>Ascomycota</taxon>
        <taxon>Pezizomycotina</taxon>
        <taxon>Dothideomycetes</taxon>
        <taxon>Pleosporomycetidae</taxon>
        <taxon>Pleosporales</taxon>
        <taxon>Pleosporineae</taxon>
        <taxon>Pleosporaceae</taxon>
        <taxon>Stemphylium</taxon>
    </lineage>
</organism>
<dbReference type="PANTHER" id="PTHR33048:SF158">
    <property type="entry name" value="MEMBRANE PROTEIN PTH11-LIKE, PUTATIVE-RELATED"/>
    <property type="match status" value="1"/>
</dbReference>
<evidence type="ECO:0000256" key="13">
    <source>
        <dbReference type="ARBA" id="ARBA00038359"/>
    </source>
</evidence>
<evidence type="ECO:0000256" key="14">
    <source>
        <dbReference type="SAM" id="MobiDB-lite"/>
    </source>
</evidence>
<evidence type="ECO:0000256" key="6">
    <source>
        <dbReference type="ARBA" id="ARBA00022622"/>
    </source>
</evidence>
<sequence>MAYALLHLLAVLLVVGGAMAQIPSNTPVVSMLGMIPQCSVPCVMTTLFEDGGCPMTTATALGDCACTNATIKSHLSACVQRSCGFAEQIQVTVFTGGVCESYPKESRVNELKTVAIATIALSVPFLSLRLYSRLLNRRRLWSDDAYAMIAAILLVAVSVIILRMSSMGFGLHYWDIPVAHGVELLKLYYACQMLYVLVQIFSKVAILALYSRLFPDFMAWFRWSVRIMIAFMFIHGFVYFLLVTFQCLPIASIWNKTIDGKCLPVNIVIGFTGAGLSIVEDVIILLLPIHPLWQLQMSFRKKVGLILLISVGSFACITSIVRLKFVLKYANTYDSTWDNVDVIKWSLIEILSACICGNLIPLRPLFDKVLPSLRSLFNSSSKESRKTSEKSSDGVANPNWHRANNPVRKPNITSTLRLTRMSLNPQWVRDEEEAVETISPLDKPLPPVPEMAHKAHEHYVEERCFRSISNRCTRGSFTSTTRTSDDESEASWGNRKGLKLPARDREQCHSGSWSRALSMIFERR</sequence>
<feature type="transmembrane region" description="Helical" evidence="15">
    <location>
        <begin position="223"/>
        <end position="245"/>
    </location>
</feature>
<dbReference type="STRING" id="183478.A0A364MVQ1"/>
<dbReference type="Pfam" id="PF05730">
    <property type="entry name" value="CFEM"/>
    <property type="match status" value="1"/>
</dbReference>
<evidence type="ECO:0000256" key="2">
    <source>
        <dbReference type="ARBA" id="ARBA00004589"/>
    </source>
</evidence>
<dbReference type="GO" id="GO:0098552">
    <property type="term" value="C:side of membrane"/>
    <property type="evidence" value="ECO:0007669"/>
    <property type="project" value="UniProtKB-KW"/>
</dbReference>
<dbReference type="AlphaFoldDB" id="A0A364MVQ1"/>
<feature type="region of interest" description="Disordered" evidence="14">
    <location>
        <begin position="384"/>
        <end position="415"/>
    </location>
</feature>
<evidence type="ECO:0000256" key="10">
    <source>
        <dbReference type="ARBA" id="ARBA00023136"/>
    </source>
</evidence>
<gene>
    <name evidence="18" type="ORF">DDE83_007550</name>
</gene>
<accession>A0A364MVQ1</accession>
<feature type="transmembrane region" description="Helical" evidence="15">
    <location>
        <begin position="265"/>
        <end position="293"/>
    </location>
</feature>
<proteinExistence type="inferred from homology"/>
<keyword evidence="6" id="KW-0325">Glycoprotein</keyword>
<feature type="transmembrane region" description="Helical" evidence="15">
    <location>
        <begin position="305"/>
        <end position="325"/>
    </location>
</feature>
<evidence type="ECO:0000256" key="11">
    <source>
        <dbReference type="ARBA" id="ARBA00023157"/>
    </source>
</evidence>
<feature type="transmembrane region" description="Helical" evidence="15">
    <location>
        <begin position="144"/>
        <end position="167"/>
    </location>
</feature>
<evidence type="ECO:0000256" key="4">
    <source>
        <dbReference type="ARBA" id="ARBA00010031"/>
    </source>
</evidence>
<feature type="region of interest" description="Disordered" evidence="14">
    <location>
        <begin position="475"/>
        <end position="505"/>
    </location>
</feature>
<comment type="caution">
    <text evidence="18">The sequence shown here is derived from an EMBL/GenBank/DDBJ whole genome shotgun (WGS) entry which is preliminary data.</text>
</comment>
<dbReference type="SMART" id="SM00747">
    <property type="entry name" value="CFEM"/>
    <property type="match status" value="1"/>
</dbReference>
<feature type="transmembrane region" description="Helical" evidence="15">
    <location>
        <begin position="113"/>
        <end position="132"/>
    </location>
</feature>
<keyword evidence="8 16" id="KW-0732">Signal</keyword>
<protein>
    <submittedName>
        <fullName evidence="18">Integral membrane protein</fullName>
    </submittedName>
</protein>
<dbReference type="Proteomes" id="UP000249619">
    <property type="component" value="Unassembled WGS sequence"/>
</dbReference>
<comment type="similarity">
    <text evidence="13">Belongs to the SAT4 family.</text>
</comment>
<comment type="subcellular location">
    <subcellularLocation>
        <location evidence="2">Membrane</location>
        <topology evidence="2">Lipid-anchor</topology>
        <topology evidence="2">GPI-anchor</topology>
    </subcellularLocation>
    <subcellularLocation>
        <location evidence="1">Membrane</location>
        <topology evidence="1">Multi-pass membrane protein</topology>
    </subcellularLocation>
    <subcellularLocation>
        <location evidence="3">Secreted</location>
    </subcellularLocation>
</comment>
<dbReference type="GO" id="GO:0005576">
    <property type="term" value="C:extracellular region"/>
    <property type="evidence" value="ECO:0007669"/>
    <property type="project" value="UniProtKB-SubCell"/>
</dbReference>
<comment type="similarity">
    <text evidence="4">Belongs to the RBT5 family.</text>
</comment>
<keyword evidence="10 15" id="KW-0472">Membrane</keyword>
<feature type="signal peptide" evidence="16">
    <location>
        <begin position="1"/>
        <end position="20"/>
    </location>
</feature>
<evidence type="ECO:0000256" key="16">
    <source>
        <dbReference type="SAM" id="SignalP"/>
    </source>
</evidence>
<dbReference type="PANTHER" id="PTHR33048">
    <property type="entry name" value="PTH11-LIKE INTEGRAL MEMBRANE PROTEIN (AFU_ORTHOLOGUE AFUA_5G11245)"/>
    <property type="match status" value="1"/>
</dbReference>
<evidence type="ECO:0000256" key="8">
    <source>
        <dbReference type="ARBA" id="ARBA00022729"/>
    </source>
</evidence>
<keyword evidence="5" id="KW-0964">Secreted</keyword>